<proteinExistence type="predicted"/>
<dbReference type="OrthoDB" id="680916at2"/>
<dbReference type="AlphaFoldDB" id="A0A4Y8SAS7"/>
<dbReference type="RefSeq" id="WP_133232576.1">
    <property type="nucleotide sequence ID" value="NZ_SOZE01000017.1"/>
</dbReference>
<comment type="caution">
    <text evidence="1">The sequence shown here is derived from an EMBL/GenBank/DDBJ whole genome shotgun (WGS) entry which is preliminary data.</text>
</comment>
<evidence type="ECO:0000313" key="2">
    <source>
        <dbReference type="Proteomes" id="UP000297540"/>
    </source>
</evidence>
<gene>
    <name evidence="1" type="ORF">E2R66_16715</name>
</gene>
<organism evidence="1 2">
    <name type="scientific">Mucilaginibacter psychrotolerans</name>
    <dbReference type="NCBI Taxonomy" id="1524096"/>
    <lineage>
        <taxon>Bacteria</taxon>
        <taxon>Pseudomonadati</taxon>
        <taxon>Bacteroidota</taxon>
        <taxon>Sphingobacteriia</taxon>
        <taxon>Sphingobacteriales</taxon>
        <taxon>Sphingobacteriaceae</taxon>
        <taxon>Mucilaginibacter</taxon>
    </lineage>
</organism>
<dbReference type="EMBL" id="SOZE01000017">
    <property type="protein sequence ID" value="TFF36183.1"/>
    <property type="molecule type" value="Genomic_DNA"/>
</dbReference>
<evidence type="ECO:0000313" key="1">
    <source>
        <dbReference type="EMBL" id="TFF36183.1"/>
    </source>
</evidence>
<reference evidence="1 2" key="1">
    <citation type="journal article" date="2017" name="Int. J. Syst. Evol. Microbiol.">
        <title>Mucilaginibacterpsychrotolerans sp. nov., isolated from peatlands.</title>
        <authorList>
            <person name="Deng Y."/>
            <person name="Shen L."/>
            <person name="Xu B."/>
            <person name="Liu Y."/>
            <person name="Gu Z."/>
            <person name="Liu H."/>
            <person name="Zhou Y."/>
        </authorList>
    </citation>
    <scope>NUCLEOTIDE SEQUENCE [LARGE SCALE GENOMIC DNA]</scope>
    <source>
        <strain evidence="1 2">NH7-4</strain>
    </source>
</reference>
<keyword evidence="2" id="KW-1185">Reference proteome</keyword>
<protein>
    <submittedName>
        <fullName evidence="1">Uncharacterized protein</fullName>
    </submittedName>
</protein>
<accession>A0A4Y8SAS7</accession>
<dbReference type="Proteomes" id="UP000297540">
    <property type="component" value="Unassembled WGS sequence"/>
</dbReference>
<name>A0A4Y8SAS7_9SPHI</name>
<sequence length="101" mass="11591">MENSCHLGRNFLMKFIADYPVAKNARWKKLTGIICRPTKFLLEVYMVDLATLKRAHKIAARIVVEFGDVYLPIFERLQKEIQAVESNLDLKAQAILAALKE</sequence>